<gene>
    <name evidence="19" type="ORF">SAMN02799620_04623</name>
</gene>
<comment type="cofactor">
    <cofactor evidence="1">
        <name>heme</name>
        <dbReference type="ChEBI" id="CHEBI:30413"/>
    </cofactor>
</comment>
<dbReference type="GO" id="GO:0004497">
    <property type="term" value="F:monooxygenase activity"/>
    <property type="evidence" value="ECO:0007669"/>
    <property type="project" value="UniProtKB-KW"/>
</dbReference>
<keyword evidence="8 18" id="KW-0408">Iron</keyword>
<name>A0A1G4WU00_9MYCO</name>
<dbReference type="PRINTS" id="PR00385">
    <property type="entry name" value="P450"/>
</dbReference>
<keyword evidence="4 18" id="KW-0349">Heme</keyword>
<dbReference type="PANTHER" id="PTHR46696:SF1">
    <property type="entry name" value="CYTOCHROME P450 YJIB-RELATED"/>
    <property type="match status" value="1"/>
</dbReference>
<keyword evidence="7 18" id="KW-0560">Oxidoreductase</keyword>
<evidence type="ECO:0000256" key="14">
    <source>
        <dbReference type="ARBA" id="ARBA00070775"/>
    </source>
</evidence>
<evidence type="ECO:0000256" key="7">
    <source>
        <dbReference type="ARBA" id="ARBA00023002"/>
    </source>
</evidence>
<dbReference type="Gene3D" id="1.10.630.10">
    <property type="entry name" value="Cytochrome P450"/>
    <property type="match status" value="1"/>
</dbReference>
<comment type="pathway">
    <text evidence="13">Steroid metabolism; cholesterol degradation.</text>
</comment>
<evidence type="ECO:0000256" key="5">
    <source>
        <dbReference type="ARBA" id="ARBA00022723"/>
    </source>
</evidence>
<keyword evidence="9 18" id="KW-0503">Monooxygenase</keyword>
<dbReference type="Proteomes" id="UP000199707">
    <property type="component" value="Unassembled WGS sequence"/>
</dbReference>
<dbReference type="Pfam" id="PF00067">
    <property type="entry name" value="p450"/>
    <property type="match status" value="2"/>
</dbReference>
<dbReference type="InterPro" id="IPR001128">
    <property type="entry name" value="Cyt_P450"/>
</dbReference>
<evidence type="ECO:0000256" key="3">
    <source>
        <dbReference type="ARBA" id="ARBA00022548"/>
    </source>
</evidence>
<evidence type="ECO:0000256" key="15">
    <source>
        <dbReference type="ARBA" id="ARBA00079588"/>
    </source>
</evidence>
<dbReference type="RefSeq" id="WP_090361768.1">
    <property type="nucleotide sequence ID" value="NZ_FMUB01000010.1"/>
</dbReference>
<dbReference type="GO" id="GO:0016042">
    <property type="term" value="P:lipid catabolic process"/>
    <property type="evidence" value="ECO:0007669"/>
    <property type="project" value="UniProtKB-KW"/>
</dbReference>
<keyword evidence="12" id="KW-0753">Steroid metabolism</keyword>
<evidence type="ECO:0000256" key="6">
    <source>
        <dbReference type="ARBA" id="ARBA00022963"/>
    </source>
</evidence>
<evidence type="ECO:0000256" key="12">
    <source>
        <dbReference type="ARBA" id="ARBA00023221"/>
    </source>
</evidence>
<evidence type="ECO:0000313" key="19">
    <source>
        <dbReference type="EMBL" id="SCX28714.1"/>
    </source>
</evidence>
<dbReference type="FunFam" id="1.10.630.10:FF:000018">
    <property type="entry name" value="Cytochrome P450 monooxygenase"/>
    <property type="match status" value="1"/>
</dbReference>
<sequence>MATGAATGNQTAAQALLVEMLDPAVRADPYPVFTRIRELGPMVLPETGMVVFSGFADCDEVLRHPSSCSDGMKSSVVQRQIAEGITPQRTATPGFLFLDPPDHTRLRTLAQQAFSPKAVRALEPEIRALVGELLDAVAARGTGEQTPGAPFDVVSDLAYPLPVAVICRLLGVPLSDEPQFSRAAALLAQGLDPIMTLTGQASANADERLRADEWMRDYLGHLVAKRRAEPREDMISALIAAEEDGDQLTVDEIIATCDLLLIAGHETTVNLIANAVLAMMRAPAQWAALAGDPDRANVIIEETLRYDPPVQLVMRIAGDEMVIGDLCIAKGDSILLLIAAANRDPDAFDRPDVFDPDREGLRHLSFSKGPHFCLGAPLARLEARIALTELARRFPHARLAAEPVYKPNVTLRGLASLRLG</sequence>
<evidence type="ECO:0000256" key="1">
    <source>
        <dbReference type="ARBA" id="ARBA00001971"/>
    </source>
</evidence>
<dbReference type="PROSITE" id="PS00086">
    <property type="entry name" value="CYTOCHROME_P450"/>
    <property type="match status" value="1"/>
</dbReference>
<protein>
    <recommendedName>
        <fullName evidence="14">Steroid C26-monooxygenase</fullName>
    </recommendedName>
    <alternativeName>
        <fullName evidence="15">Cholest-4-en-3-one C26-monooxygenase</fullName>
    </alternativeName>
    <alternativeName>
        <fullName evidence="17">Cholesterol C26-monooxygenase</fullName>
    </alternativeName>
    <alternativeName>
        <fullName evidence="16">Steroid C27-monooxygenase</fullName>
    </alternativeName>
</protein>
<keyword evidence="10" id="KW-0443">Lipid metabolism</keyword>
<evidence type="ECO:0000256" key="8">
    <source>
        <dbReference type="ARBA" id="ARBA00023004"/>
    </source>
</evidence>
<dbReference type="GO" id="GO:0008203">
    <property type="term" value="P:cholesterol metabolic process"/>
    <property type="evidence" value="ECO:0007669"/>
    <property type="project" value="UniProtKB-KW"/>
</dbReference>
<dbReference type="SUPFAM" id="SSF48264">
    <property type="entry name" value="Cytochrome P450"/>
    <property type="match status" value="1"/>
</dbReference>
<evidence type="ECO:0000256" key="16">
    <source>
        <dbReference type="ARBA" id="ARBA00082981"/>
    </source>
</evidence>
<evidence type="ECO:0000256" key="9">
    <source>
        <dbReference type="ARBA" id="ARBA00023033"/>
    </source>
</evidence>
<evidence type="ECO:0000256" key="10">
    <source>
        <dbReference type="ARBA" id="ARBA00023098"/>
    </source>
</evidence>
<dbReference type="STRING" id="1502745.SAMN02799620_04623"/>
<evidence type="ECO:0000256" key="13">
    <source>
        <dbReference type="ARBA" id="ARBA00049645"/>
    </source>
</evidence>
<organism evidence="19 20">
    <name type="scientific">Mycolicibacterium fluoranthenivorans</name>
    <dbReference type="NCBI Taxonomy" id="258505"/>
    <lineage>
        <taxon>Bacteria</taxon>
        <taxon>Bacillati</taxon>
        <taxon>Actinomycetota</taxon>
        <taxon>Actinomycetes</taxon>
        <taxon>Mycobacteriales</taxon>
        <taxon>Mycobacteriaceae</taxon>
        <taxon>Mycolicibacterium</taxon>
    </lineage>
</organism>
<dbReference type="CDD" id="cd20625">
    <property type="entry name" value="CYP164-like"/>
    <property type="match status" value="1"/>
</dbReference>
<accession>A0A1G4WU00</accession>
<keyword evidence="5 18" id="KW-0479">Metal-binding</keyword>
<dbReference type="GO" id="GO:0005506">
    <property type="term" value="F:iron ion binding"/>
    <property type="evidence" value="ECO:0007669"/>
    <property type="project" value="InterPro"/>
</dbReference>
<keyword evidence="6" id="KW-0442">Lipid degradation</keyword>
<dbReference type="InterPro" id="IPR036396">
    <property type="entry name" value="Cyt_P450_sf"/>
</dbReference>
<keyword evidence="11" id="KW-1207">Sterol metabolism</keyword>
<evidence type="ECO:0000256" key="4">
    <source>
        <dbReference type="ARBA" id="ARBA00022617"/>
    </source>
</evidence>
<proteinExistence type="inferred from homology"/>
<dbReference type="PANTHER" id="PTHR46696">
    <property type="entry name" value="P450, PUTATIVE (EUROFUNG)-RELATED"/>
    <property type="match status" value="1"/>
</dbReference>
<dbReference type="PRINTS" id="PR00359">
    <property type="entry name" value="BP450"/>
</dbReference>
<keyword evidence="3" id="KW-0153">Cholesterol metabolism</keyword>
<dbReference type="GO" id="GO:0020037">
    <property type="term" value="F:heme binding"/>
    <property type="evidence" value="ECO:0007669"/>
    <property type="project" value="InterPro"/>
</dbReference>
<evidence type="ECO:0000256" key="17">
    <source>
        <dbReference type="ARBA" id="ARBA00083909"/>
    </source>
</evidence>
<evidence type="ECO:0000313" key="20">
    <source>
        <dbReference type="Proteomes" id="UP000199707"/>
    </source>
</evidence>
<dbReference type="AlphaFoldDB" id="A0A1G4WU00"/>
<comment type="similarity">
    <text evidence="2 18">Belongs to the cytochrome P450 family.</text>
</comment>
<evidence type="ECO:0000256" key="18">
    <source>
        <dbReference type="RuleBase" id="RU000461"/>
    </source>
</evidence>
<dbReference type="InterPro" id="IPR002397">
    <property type="entry name" value="Cyt_P450_B"/>
</dbReference>
<evidence type="ECO:0000256" key="11">
    <source>
        <dbReference type="ARBA" id="ARBA00023166"/>
    </source>
</evidence>
<reference evidence="20" key="1">
    <citation type="submission" date="2016-10" db="EMBL/GenBank/DDBJ databases">
        <authorList>
            <person name="Varghese N."/>
            <person name="Submissions S."/>
        </authorList>
    </citation>
    <scope>NUCLEOTIDE SEQUENCE [LARGE SCALE GENOMIC DNA]</scope>
    <source>
        <strain evidence="20">UNC267MFSha1.1M11</strain>
    </source>
</reference>
<dbReference type="EMBL" id="FMUB01000010">
    <property type="protein sequence ID" value="SCX28714.1"/>
    <property type="molecule type" value="Genomic_DNA"/>
</dbReference>
<dbReference type="InterPro" id="IPR017972">
    <property type="entry name" value="Cyt_P450_CS"/>
</dbReference>
<dbReference type="GO" id="GO:0016705">
    <property type="term" value="F:oxidoreductase activity, acting on paired donors, with incorporation or reduction of molecular oxygen"/>
    <property type="evidence" value="ECO:0007669"/>
    <property type="project" value="InterPro"/>
</dbReference>
<evidence type="ECO:0000256" key="2">
    <source>
        <dbReference type="ARBA" id="ARBA00010617"/>
    </source>
</evidence>